<dbReference type="AlphaFoldDB" id="A0A756LFL2"/>
<name>A0A756LFL2_SALER</name>
<accession>A0A756LFL2</accession>
<reference evidence="1" key="2">
    <citation type="submission" date="2020-02" db="EMBL/GenBank/DDBJ databases">
        <authorList>
            <consortium name="NCBI Pathogen Detection Project"/>
        </authorList>
    </citation>
    <scope>NUCLEOTIDE SEQUENCE</scope>
    <source>
        <strain evidence="1">MA.CK_00/00002125</strain>
    </source>
</reference>
<evidence type="ECO:0000313" key="1">
    <source>
        <dbReference type="EMBL" id="HAG0017393.1"/>
    </source>
</evidence>
<protein>
    <submittedName>
        <fullName evidence="1">Uncharacterized protein</fullName>
    </submittedName>
</protein>
<reference evidence="1" key="1">
    <citation type="journal article" date="2018" name="Genome Biol.">
        <title>SKESA: strategic k-mer extension for scrupulous assemblies.</title>
        <authorList>
            <person name="Souvorov A."/>
            <person name="Agarwala R."/>
            <person name="Lipman D.J."/>
        </authorList>
    </citation>
    <scope>NUCLEOTIDE SEQUENCE</scope>
    <source>
        <strain evidence="1">MA.CK_00/00002125</strain>
    </source>
</reference>
<comment type="caution">
    <text evidence="1">The sequence shown here is derived from an EMBL/GenBank/DDBJ whole genome shotgun (WGS) entry which is preliminary data.</text>
</comment>
<organism evidence="1">
    <name type="scientific">Salmonella enterica</name>
    <name type="common">Salmonella choleraesuis</name>
    <dbReference type="NCBI Taxonomy" id="28901"/>
    <lineage>
        <taxon>Bacteria</taxon>
        <taxon>Pseudomonadati</taxon>
        <taxon>Pseudomonadota</taxon>
        <taxon>Gammaproteobacteria</taxon>
        <taxon>Enterobacterales</taxon>
        <taxon>Enterobacteriaceae</taxon>
        <taxon>Salmonella</taxon>
    </lineage>
</organism>
<proteinExistence type="predicted"/>
<gene>
    <name evidence="1" type="ORF">G8O67_004773</name>
</gene>
<dbReference type="EMBL" id="DAAWYJ010000029">
    <property type="protein sequence ID" value="HAG0017393.1"/>
    <property type="molecule type" value="Genomic_DNA"/>
</dbReference>
<sequence>MNSGIMNGYRYWPSLQNEEMPDFVGPYRFCYTVMPDYGGAYLWGKNSRMEGGVGGSIASSWFGDYEFLDHAITSQLAKRFDLWQSEFERAEVDEKGYLKIDWDVFHAEGMTLAVDLKYEMGNAVTVFYTKPWEDYDAEDRFDLYEIVLLPDGKNRIVHHAIDNKFVLERDSGVSFIDDV</sequence>